<organism evidence="2 3">
    <name type="scientific">Trichostrongylus colubriformis</name>
    <name type="common">Black scour worm</name>
    <dbReference type="NCBI Taxonomy" id="6319"/>
    <lineage>
        <taxon>Eukaryota</taxon>
        <taxon>Metazoa</taxon>
        <taxon>Ecdysozoa</taxon>
        <taxon>Nematoda</taxon>
        <taxon>Chromadorea</taxon>
        <taxon>Rhabditida</taxon>
        <taxon>Rhabditina</taxon>
        <taxon>Rhabditomorpha</taxon>
        <taxon>Strongyloidea</taxon>
        <taxon>Trichostrongylidae</taxon>
        <taxon>Trichostrongylus</taxon>
    </lineage>
</organism>
<gene>
    <name evidence="2" type="ORF">GCK32_011165</name>
</gene>
<protein>
    <submittedName>
        <fullName evidence="2">Uncharacterized protein</fullName>
    </submittedName>
</protein>
<proteinExistence type="predicted"/>
<keyword evidence="3" id="KW-1185">Reference proteome</keyword>
<dbReference type="Proteomes" id="UP001331761">
    <property type="component" value="Unassembled WGS sequence"/>
</dbReference>
<accession>A0AAN8F333</accession>
<feature type="region of interest" description="Disordered" evidence="1">
    <location>
        <begin position="69"/>
        <end position="88"/>
    </location>
</feature>
<name>A0AAN8F333_TRICO</name>
<evidence type="ECO:0000313" key="2">
    <source>
        <dbReference type="EMBL" id="KAK5964348.1"/>
    </source>
</evidence>
<feature type="region of interest" description="Disordered" evidence="1">
    <location>
        <begin position="1"/>
        <end position="37"/>
    </location>
</feature>
<evidence type="ECO:0000256" key="1">
    <source>
        <dbReference type="SAM" id="MobiDB-lite"/>
    </source>
</evidence>
<sequence length="121" mass="13279">MVGVGRRLMINKASLSKSDLSPPKAATKPVTSNEQVFHAPCSSPEAVLADVDSAPYSPSQPLLADDVHFEKEPKARQSRRRSRSVSSVMKTVIRRLSRSRTPCRRLSFSACNADDTLPVDK</sequence>
<dbReference type="AlphaFoldDB" id="A0AAN8F333"/>
<evidence type="ECO:0000313" key="3">
    <source>
        <dbReference type="Proteomes" id="UP001331761"/>
    </source>
</evidence>
<comment type="caution">
    <text evidence="2">The sequence shown here is derived from an EMBL/GenBank/DDBJ whole genome shotgun (WGS) entry which is preliminary data.</text>
</comment>
<dbReference type="EMBL" id="WIXE01025919">
    <property type="protein sequence ID" value="KAK5964348.1"/>
    <property type="molecule type" value="Genomic_DNA"/>
</dbReference>
<reference evidence="2 3" key="1">
    <citation type="submission" date="2019-10" db="EMBL/GenBank/DDBJ databases">
        <title>Assembly and Annotation for the nematode Trichostrongylus colubriformis.</title>
        <authorList>
            <person name="Martin J."/>
        </authorList>
    </citation>
    <scope>NUCLEOTIDE SEQUENCE [LARGE SCALE GENOMIC DNA]</scope>
    <source>
        <strain evidence="2">G859</strain>
        <tissue evidence="2">Whole worm</tissue>
    </source>
</reference>